<evidence type="ECO:0000313" key="2">
    <source>
        <dbReference type="Proteomes" id="UP001370758"/>
    </source>
</evidence>
<protein>
    <recommendedName>
        <fullName evidence="3">P-loop containing nucleoside triphosphate hydrolase protein</fullName>
    </recommendedName>
</protein>
<evidence type="ECO:0008006" key="3">
    <source>
        <dbReference type="Google" id="ProtNLM"/>
    </source>
</evidence>
<dbReference type="Proteomes" id="UP001370758">
    <property type="component" value="Unassembled WGS sequence"/>
</dbReference>
<dbReference type="PANTHER" id="PTHR48419:SF1">
    <property type="entry name" value="SULFOTRANSFERASE DOMAIN-CONTAINING PROTEIN"/>
    <property type="match status" value="1"/>
</dbReference>
<accession>A0AAV9W1W7</accession>
<evidence type="ECO:0000313" key="1">
    <source>
        <dbReference type="EMBL" id="KAK6497609.1"/>
    </source>
</evidence>
<dbReference type="AlphaFoldDB" id="A0AAV9W1W7"/>
<dbReference type="InterPro" id="IPR053226">
    <property type="entry name" value="Pyrrolopyrazine_biosynth_F"/>
</dbReference>
<keyword evidence="2" id="KW-1185">Reference proteome</keyword>
<name>A0AAV9W1W7_9PEZI</name>
<comment type="caution">
    <text evidence="1">The sequence shown here is derived from an EMBL/GenBank/DDBJ whole genome shotgun (WGS) entry which is preliminary data.</text>
</comment>
<sequence length="334" mass="37964">MVPSEDRPIFVATHPRSCSTAFERVFMTREEDICCIHEPFGDAFYYGPERLSSRYEGSNGGAIGDREKSGFHESTYSSVLEEIESSGKEGKRVFIKDMACYLVPPSDHPTFEKAVLAPSVTPSATYNGAGAPTVNNPTVLPLSILKRFQFAFLIRNPRKAVPSYYRCCIPPLNEMTGFKYFMPNEAGYRELRVLFEYLLEEGVIKHPSTSSKTDGPQYSDYKNVCVIDADDLLDNPKGTIEKFCEMTGLDFDEKMLEWGAHKGCGNFDKWKGFHEDAIGSSGLKPRMKKKIRTRDEEMEEWVEKYGQKAAEVIEKTADENMADYEFLRRFRVTV</sequence>
<proteinExistence type="predicted"/>
<dbReference type="Gene3D" id="3.40.50.300">
    <property type="entry name" value="P-loop containing nucleotide triphosphate hydrolases"/>
    <property type="match status" value="1"/>
</dbReference>
<gene>
    <name evidence="1" type="ORF">TWF481_012015</name>
</gene>
<dbReference type="EMBL" id="JAVHJL010000009">
    <property type="protein sequence ID" value="KAK6497609.1"/>
    <property type="molecule type" value="Genomic_DNA"/>
</dbReference>
<dbReference type="InterPro" id="IPR027417">
    <property type="entry name" value="P-loop_NTPase"/>
</dbReference>
<dbReference type="Pfam" id="PF19798">
    <property type="entry name" value="Sulfotransfer_5"/>
    <property type="match status" value="1"/>
</dbReference>
<dbReference type="PANTHER" id="PTHR48419">
    <property type="entry name" value="SULFOTRANSFERASE DOMAIN-CONTAINING PROTEIN"/>
    <property type="match status" value="1"/>
</dbReference>
<dbReference type="SUPFAM" id="SSF52540">
    <property type="entry name" value="P-loop containing nucleoside triphosphate hydrolases"/>
    <property type="match status" value="1"/>
</dbReference>
<organism evidence="1 2">
    <name type="scientific">Arthrobotrys musiformis</name>
    <dbReference type="NCBI Taxonomy" id="47236"/>
    <lineage>
        <taxon>Eukaryota</taxon>
        <taxon>Fungi</taxon>
        <taxon>Dikarya</taxon>
        <taxon>Ascomycota</taxon>
        <taxon>Pezizomycotina</taxon>
        <taxon>Orbiliomycetes</taxon>
        <taxon>Orbiliales</taxon>
        <taxon>Orbiliaceae</taxon>
        <taxon>Arthrobotrys</taxon>
    </lineage>
</organism>
<reference evidence="1 2" key="1">
    <citation type="submission" date="2023-08" db="EMBL/GenBank/DDBJ databases">
        <authorList>
            <person name="Palmer J.M."/>
        </authorList>
    </citation>
    <scope>NUCLEOTIDE SEQUENCE [LARGE SCALE GENOMIC DNA]</scope>
    <source>
        <strain evidence="1 2">TWF481</strain>
    </source>
</reference>